<reference evidence="8" key="2">
    <citation type="submission" date="2021-02" db="EMBL/GenBank/DDBJ databases">
        <title>Aspergillus puulaauensis MK2 genome sequence.</title>
        <authorList>
            <person name="Futagami T."/>
            <person name="Mori K."/>
            <person name="Kadooka C."/>
            <person name="Tanaka T."/>
        </authorList>
    </citation>
    <scope>NUCLEOTIDE SEQUENCE</scope>
    <source>
        <strain evidence="8">MK2</strain>
    </source>
</reference>
<dbReference type="GeneID" id="64972546"/>
<dbReference type="GO" id="GO:0000981">
    <property type="term" value="F:DNA-binding transcription factor activity, RNA polymerase II-specific"/>
    <property type="evidence" value="ECO:0007669"/>
    <property type="project" value="InterPro"/>
</dbReference>
<keyword evidence="9" id="KW-1185">Reference proteome</keyword>
<dbReference type="GO" id="GO:0006351">
    <property type="term" value="P:DNA-templated transcription"/>
    <property type="evidence" value="ECO:0007669"/>
    <property type="project" value="InterPro"/>
</dbReference>
<keyword evidence="5" id="KW-0862">Zinc</keyword>
<dbReference type="GO" id="GO:0008270">
    <property type="term" value="F:zinc ion binding"/>
    <property type="evidence" value="ECO:0007669"/>
    <property type="project" value="UniProtKB-KW"/>
</dbReference>
<dbReference type="KEGG" id="apuu:APUU_30766S"/>
<evidence type="ECO:0000313" key="9">
    <source>
        <dbReference type="Proteomes" id="UP000654913"/>
    </source>
</evidence>
<name>A0A7R8AKS3_9EURO</name>
<evidence type="ECO:0000256" key="3">
    <source>
        <dbReference type="ARBA" id="ARBA00022737"/>
    </source>
</evidence>
<keyword evidence="4" id="KW-0863">Zinc-finger</keyword>
<dbReference type="Proteomes" id="UP000654913">
    <property type="component" value="Chromosome 3"/>
</dbReference>
<protein>
    <recommendedName>
        <fullName evidence="7">Xylanolytic transcriptional activator regulatory domain-containing protein</fullName>
    </recommendedName>
</protein>
<accession>A0A7R8AKS3</accession>
<dbReference type="PANTHER" id="PTHR40626">
    <property type="entry name" value="MIP31509P"/>
    <property type="match status" value="1"/>
</dbReference>
<dbReference type="CDD" id="cd12148">
    <property type="entry name" value="fungal_TF_MHR"/>
    <property type="match status" value="1"/>
</dbReference>
<reference evidence="8" key="1">
    <citation type="submission" date="2021-01" db="EMBL/GenBank/DDBJ databases">
        <authorList>
            <consortium name="Aspergillus puulaauensis MK2 genome sequencing consortium"/>
            <person name="Kazuki M."/>
            <person name="Futagami T."/>
        </authorList>
    </citation>
    <scope>NUCLEOTIDE SEQUENCE</scope>
    <source>
        <strain evidence="8">MK2</strain>
    </source>
</reference>
<keyword evidence="6" id="KW-0539">Nucleus</keyword>
<gene>
    <name evidence="8" type="ORF">APUU_30766S</name>
</gene>
<keyword evidence="2" id="KW-0479">Metal-binding</keyword>
<proteinExistence type="predicted"/>
<feature type="domain" description="Xylanolytic transcriptional activator regulatory" evidence="7">
    <location>
        <begin position="275"/>
        <end position="485"/>
    </location>
</feature>
<dbReference type="Pfam" id="PF04082">
    <property type="entry name" value="Fungal_trans"/>
    <property type="match status" value="1"/>
</dbReference>
<comment type="subcellular location">
    <subcellularLocation>
        <location evidence="1">Nucleus</location>
    </subcellularLocation>
</comment>
<dbReference type="InterPro" id="IPR007219">
    <property type="entry name" value="XnlR_reg_dom"/>
</dbReference>
<evidence type="ECO:0000256" key="1">
    <source>
        <dbReference type="ARBA" id="ARBA00004123"/>
    </source>
</evidence>
<evidence type="ECO:0000256" key="6">
    <source>
        <dbReference type="ARBA" id="ARBA00023242"/>
    </source>
</evidence>
<dbReference type="GO" id="GO:0000785">
    <property type="term" value="C:chromatin"/>
    <property type="evidence" value="ECO:0007669"/>
    <property type="project" value="TreeGrafter"/>
</dbReference>
<evidence type="ECO:0000313" key="8">
    <source>
        <dbReference type="EMBL" id="BCS22541.1"/>
    </source>
</evidence>
<sequence>MLATPDDFQMPLDCARNDVVAEPDPDLDDWHSISNDLPILDELLTVWQQPNWDTQGLFDLASHEPSTSLNLFSQSPKNQMQPYIDNTTVSTLARNPASTFPFLTRFLQYGGLLDSFECGSLFERQQIISPQLRRRCTRGTCSDDNDPAINIQDLPSEIGPVDVASPSFSEALFTRTECRPHLQYTQMLFTDASTPDDLINLTPNFMMDDQSHSTTTSSSGIHEVYQSTAVKIVQMIKEVAFLKPRGSKIPIDWSPVIEQACLEFFSPLNLEKSLILFWSCWYANCPILHKPTFMAETRSPALVASLALIGACVSPDPADRIRASVWFDNVEEVVFSDEFLQDESIEFSHDSVYDDPKIWGRLDALQAAFHICVLQNWEGSMESKRRIRRYRYTTVVAIARELGLEKTTLEDLQLKDFSQFKWTDFILLETFIRTATYIFLVDSYFVVFHHSPPRIMLAELQMDLTCSEACFEAETAEGCFALLCSWARSSQSQPRLSIPRAVELLCGTPDQSLDVFQSLSILNMFTIVTALHTLVFNCQTSLTCSESTITSAERGLMQWSWAWNNGCYMSKLRNFCAGEDMWKHTGFIQHGPEFCLLARVVLEQLKAQQDSNYESQAAWSSSNGRKSNGAKFDNSDMSQVTQLIRKFQHFSVSELQYPWL</sequence>
<dbReference type="AlphaFoldDB" id="A0A7R8AKS3"/>
<evidence type="ECO:0000256" key="2">
    <source>
        <dbReference type="ARBA" id="ARBA00022723"/>
    </source>
</evidence>
<evidence type="ECO:0000256" key="5">
    <source>
        <dbReference type="ARBA" id="ARBA00022833"/>
    </source>
</evidence>
<evidence type="ECO:0000256" key="4">
    <source>
        <dbReference type="ARBA" id="ARBA00022771"/>
    </source>
</evidence>
<dbReference type="GO" id="GO:0000978">
    <property type="term" value="F:RNA polymerase II cis-regulatory region sequence-specific DNA binding"/>
    <property type="evidence" value="ECO:0007669"/>
    <property type="project" value="InterPro"/>
</dbReference>
<dbReference type="OrthoDB" id="654211at2759"/>
<dbReference type="PANTHER" id="PTHR40626:SF3">
    <property type="entry name" value="TRANSCRIPTION FACTOR WITH C2H2 AND ZN(2)-CYS(6) DNA BINDING DOMAIN (EUROFUNG)-RELATED"/>
    <property type="match status" value="1"/>
</dbReference>
<organism evidence="8 9">
    <name type="scientific">Aspergillus puulaauensis</name>
    <dbReference type="NCBI Taxonomy" id="1220207"/>
    <lineage>
        <taxon>Eukaryota</taxon>
        <taxon>Fungi</taxon>
        <taxon>Dikarya</taxon>
        <taxon>Ascomycota</taxon>
        <taxon>Pezizomycotina</taxon>
        <taxon>Eurotiomycetes</taxon>
        <taxon>Eurotiomycetidae</taxon>
        <taxon>Eurotiales</taxon>
        <taxon>Aspergillaceae</taxon>
        <taxon>Aspergillus</taxon>
    </lineage>
</organism>
<dbReference type="EMBL" id="AP024445">
    <property type="protein sequence ID" value="BCS22541.1"/>
    <property type="molecule type" value="Genomic_DNA"/>
</dbReference>
<dbReference type="GO" id="GO:0005634">
    <property type="term" value="C:nucleus"/>
    <property type="evidence" value="ECO:0007669"/>
    <property type="project" value="UniProtKB-SubCell"/>
</dbReference>
<dbReference type="RefSeq" id="XP_041554735.1">
    <property type="nucleotide sequence ID" value="XM_041701895.1"/>
</dbReference>
<evidence type="ECO:0000259" key="7">
    <source>
        <dbReference type="Pfam" id="PF04082"/>
    </source>
</evidence>
<dbReference type="InterPro" id="IPR051059">
    <property type="entry name" value="VerF-like"/>
</dbReference>
<keyword evidence="3" id="KW-0677">Repeat</keyword>